<evidence type="ECO:0000313" key="2">
    <source>
        <dbReference type="EMBL" id="KRY65131.1"/>
    </source>
</evidence>
<name>A0A0V1DUH0_TRIPS</name>
<comment type="caution">
    <text evidence="2">The sequence shown here is derived from an EMBL/GenBank/DDBJ whole genome shotgun (WGS) entry which is preliminary data.</text>
</comment>
<keyword evidence="1" id="KW-0812">Transmembrane</keyword>
<gene>
    <name evidence="2" type="ORF">T4A_9526</name>
</gene>
<dbReference type="Proteomes" id="UP000054632">
    <property type="component" value="Unassembled WGS sequence"/>
</dbReference>
<dbReference type="EMBL" id="JYDR01000228">
    <property type="protein sequence ID" value="KRY65131.1"/>
    <property type="molecule type" value="Genomic_DNA"/>
</dbReference>
<organism evidence="2 3">
    <name type="scientific">Trichinella pseudospiralis</name>
    <name type="common">Parasitic roundworm</name>
    <dbReference type="NCBI Taxonomy" id="6337"/>
    <lineage>
        <taxon>Eukaryota</taxon>
        <taxon>Metazoa</taxon>
        <taxon>Ecdysozoa</taxon>
        <taxon>Nematoda</taxon>
        <taxon>Enoplea</taxon>
        <taxon>Dorylaimia</taxon>
        <taxon>Trichinellida</taxon>
        <taxon>Trichinellidae</taxon>
        <taxon>Trichinella</taxon>
    </lineage>
</organism>
<accession>A0A0V1DUH0</accession>
<protein>
    <submittedName>
        <fullName evidence="2">Uncharacterized protein</fullName>
    </submittedName>
</protein>
<proteinExistence type="predicted"/>
<keyword evidence="1" id="KW-0472">Membrane</keyword>
<reference evidence="2 3" key="1">
    <citation type="submission" date="2015-01" db="EMBL/GenBank/DDBJ databases">
        <title>Evolution of Trichinella species and genotypes.</title>
        <authorList>
            <person name="Korhonen P.K."/>
            <person name="Edoardo P."/>
            <person name="Giuseppe L.R."/>
            <person name="Gasser R.B."/>
        </authorList>
    </citation>
    <scope>NUCLEOTIDE SEQUENCE [LARGE SCALE GENOMIC DNA]</scope>
    <source>
        <strain evidence="2">ISS13</strain>
    </source>
</reference>
<dbReference type="AlphaFoldDB" id="A0A0V1DUH0"/>
<sequence length="572" mass="66433">MPESVKSHNFTSDVMEADEHHTWITIFVERWGFGGKRFCLVLCCCFAFVIVSCIYQSCFDGEFQIALLTMQEFEGFLMEFDNLKLTISDEKSSSPVTYSKDDFMKIKENVTVKKTWKPMLELCNRRFIEKLLFEEDEIYASKYECFREGYGPNRNAEALIEAANRRAIQPMPQRYVRPPPPMPLSNQGQFAMFMNRADCFHRPLSPGMDSGYNSRWENTQSFNNGHYLMHGKQKGKQTFTDGYDDNHDVQFRFDEVPFSGDGKGSQFYDPERLSGKGQMQRAYYGNRFALNSEMRQAPNYGGPPGMEYQRRLFAQSYERLYAPPFIRRRYNFTAFAVPEEERMLCCALIPFDYKTVTDAVLQYNYVDIHPKLMDLIKNYYTMKSGKSPDTLKVRKYENTRVEIEADFKRENIQLCAEAVLKDVQVLESLSASFKQAKPTAKTFKVKRKKRVHGDDIYLKIENANAMNGYYSPSEILMLIKVGIVEMTSQLKLPGSTEFQTLRMQMATYFVLTVRFQLVYNAQMKIELIIMSECFLSVKLISMHVSGRMIFVYVLSFGCAVELRHAVDVVCIF</sequence>
<feature type="transmembrane region" description="Helical" evidence="1">
    <location>
        <begin position="38"/>
        <end position="57"/>
    </location>
</feature>
<evidence type="ECO:0000313" key="3">
    <source>
        <dbReference type="Proteomes" id="UP000054632"/>
    </source>
</evidence>
<keyword evidence="1" id="KW-1133">Transmembrane helix</keyword>
<evidence type="ECO:0000256" key="1">
    <source>
        <dbReference type="SAM" id="Phobius"/>
    </source>
</evidence>